<reference evidence="2 3" key="1">
    <citation type="submission" date="2019-07" db="EMBL/GenBank/DDBJ databases">
        <authorList>
            <person name="Cremers G."/>
        </authorList>
    </citation>
    <scope>NUCLEOTIDE SEQUENCE [LARGE SCALE GENOMIC DNA]</scope>
</reference>
<dbReference type="EMBL" id="CABIKM010000078">
    <property type="protein sequence ID" value="VUZ86625.1"/>
    <property type="molecule type" value="Genomic_DNA"/>
</dbReference>
<sequence>MTHLVPAAFQAVQELAVGSLFCLGHLHSPPIRRSFFQTCLLTLASMLGVGIWLSPTPASVILFVLLLVYAGAFWISDRRWPRRMLWLSLAVGAAGMLTPPLLLIKESSGIAEIAAQIVTTFTSALLLGSTFIGMLLGHHYLRDPKLPVALIRRLAILFLLSTVVQGFLLTANLGALYLFGGAEAVARIELLSTSYLAVFLSRVFVGILGSFVLACVIWDTLRIPNVRSATGFFYIAILTGTIGEFLGRFLWHSTLIPL</sequence>
<keyword evidence="1" id="KW-1133">Transmembrane helix</keyword>
<keyword evidence="3" id="KW-1185">Reference proteome</keyword>
<keyword evidence="1" id="KW-0472">Membrane</keyword>
<keyword evidence="1" id="KW-0812">Transmembrane</keyword>
<feature type="transmembrane region" description="Helical" evidence="1">
    <location>
        <begin position="199"/>
        <end position="219"/>
    </location>
</feature>
<accession>A0A564ZMR8</accession>
<evidence type="ECO:0000313" key="3">
    <source>
        <dbReference type="Proteomes" id="UP000334340"/>
    </source>
</evidence>
<protein>
    <submittedName>
        <fullName evidence="2">Membrane protein</fullName>
    </submittedName>
</protein>
<feature type="transmembrane region" description="Helical" evidence="1">
    <location>
        <begin position="231"/>
        <end position="251"/>
    </location>
</feature>
<feature type="transmembrane region" description="Helical" evidence="1">
    <location>
        <begin position="110"/>
        <end position="136"/>
    </location>
</feature>
<proteinExistence type="predicted"/>
<gene>
    <name evidence="2" type="ORF">MELA_03030</name>
</gene>
<organism evidence="2 3">
    <name type="scientific">Candidatus Methylomirabilis lanthanidiphila</name>
    <dbReference type="NCBI Taxonomy" id="2211376"/>
    <lineage>
        <taxon>Bacteria</taxon>
        <taxon>Candidatus Methylomirabilota</taxon>
        <taxon>Candidatus Methylomirabilia</taxon>
        <taxon>Candidatus Methylomirabilales</taxon>
        <taxon>Candidatus Methylomirabilaceae</taxon>
        <taxon>Candidatus Methylomirabilis</taxon>
    </lineage>
</organism>
<dbReference type="Proteomes" id="UP000334340">
    <property type="component" value="Unassembled WGS sequence"/>
</dbReference>
<dbReference type="AlphaFoldDB" id="A0A564ZMR8"/>
<evidence type="ECO:0000313" key="2">
    <source>
        <dbReference type="EMBL" id="VUZ86625.1"/>
    </source>
</evidence>
<feature type="transmembrane region" description="Helical" evidence="1">
    <location>
        <begin position="84"/>
        <end position="104"/>
    </location>
</feature>
<evidence type="ECO:0000256" key="1">
    <source>
        <dbReference type="SAM" id="Phobius"/>
    </source>
</evidence>
<name>A0A564ZMR8_9BACT</name>
<feature type="transmembrane region" description="Helical" evidence="1">
    <location>
        <begin position="59"/>
        <end position="77"/>
    </location>
</feature>
<feature type="transmembrane region" description="Helical" evidence="1">
    <location>
        <begin position="156"/>
        <end position="179"/>
    </location>
</feature>